<dbReference type="Pfam" id="PF03772">
    <property type="entry name" value="Competence"/>
    <property type="match status" value="1"/>
</dbReference>
<name>A0A7W7EW12_9SPHN</name>
<proteinExistence type="predicted"/>
<evidence type="ECO:0000256" key="3">
    <source>
        <dbReference type="ARBA" id="ARBA00022692"/>
    </source>
</evidence>
<dbReference type="InterPro" id="IPR025405">
    <property type="entry name" value="DUF4131"/>
</dbReference>
<feature type="transmembrane region" description="Helical" evidence="7">
    <location>
        <begin position="404"/>
        <end position="421"/>
    </location>
</feature>
<evidence type="ECO:0000259" key="8">
    <source>
        <dbReference type="Pfam" id="PF03772"/>
    </source>
</evidence>
<feature type="region of interest" description="Disordered" evidence="6">
    <location>
        <begin position="736"/>
        <end position="772"/>
    </location>
</feature>
<protein>
    <submittedName>
        <fullName evidence="10">Competence protein ComEC</fullName>
    </submittedName>
</protein>
<feature type="transmembrane region" description="Helical" evidence="7">
    <location>
        <begin position="442"/>
        <end position="464"/>
    </location>
</feature>
<dbReference type="PANTHER" id="PTHR30619:SF1">
    <property type="entry name" value="RECOMBINATION PROTEIN 2"/>
    <property type="match status" value="1"/>
</dbReference>
<dbReference type="GO" id="GO:0005886">
    <property type="term" value="C:plasma membrane"/>
    <property type="evidence" value="ECO:0007669"/>
    <property type="project" value="UniProtKB-SubCell"/>
</dbReference>
<dbReference type="Proteomes" id="UP000538566">
    <property type="component" value="Unassembled WGS sequence"/>
</dbReference>
<evidence type="ECO:0000256" key="5">
    <source>
        <dbReference type="ARBA" id="ARBA00023136"/>
    </source>
</evidence>
<dbReference type="Pfam" id="PF13567">
    <property type="entry name" value="DUF4131"/>
    <property type="match status" value="1"/>
</dbReference>
<feature type="domain" description="DUF4131" evidence="9">
    <location>
        <begin position="80"/>
        <end position="232"/>
    </location>
</feature>
<evidence type="ECO:0000256" key="2">
    <source>
        <dbReference type="ARBA" id="ARBA00022475"/>
    </source>
</evidence>
<evidence type="ECO:0000256" key="4">
    <source>
        <dbReference type="ARBA" id="ARBA00022989"/>
    </source>
</evidence>
<feature type="transmembrane region" description="Helical" evidence="7">
    <location>
        <begin position="476"/>
        <end position="498"/>
    </location>
</feature>
<dbReference type="OrthoDB" id="9790149at2"/>
<evidence type="ECO:0000256" key="7">
    <source>
        <dbReference type="SAM" id="Phobius"/>
    </source>
</evidence>
<feature type="domain" description="ComEC/Rec2-related protein" evidence="8">
    <location>
        <begin position="276"/>
        <end position="556"/>
    </location>
</feature>
<comment type="subcellular location">
    <subcellularLocation>
        <location evidence="1">Cell membrane</location>
        <topology evidence="1">Multi-pass membrane protein</topology>
    </subcellularLocation>
</comment>
<feature type="transmembrane region" description="Helical" evidence="7">
    <location>
        <begin position="298"/>
        <end position="321"/>
    </location>
</feature>
<accession>A0A7W7EW12</accession>
<keyword evidence="5 7" id="KW-0472">Membrane</keyword>
<dbReference type="EMBL" id="JACHOA010000009">
    <property type="protein sequence ID" value="MBB4615601.1"/>
    <property type="molecule type" value="Genomic_DNA"/>
</dbReference>
<evidence type="ECO:0000256" key="6">
    <source>
        <dbReference type="SAM" id="MobiDB-lite"/>
    </source>
</evidence>
<comment type="caution">
    <text evidence="10">The sequence shown here is derived from an EMBL/GenBank/DDBJ whole genome shotgun (WGS) entry which is preliminary data.</text>
</comment>
<evidence type="ECO:0000313" key="10">
    <source>
        <dbReference type="EMBL" id="MBB4615601.1"/>
    </source>
</evidence>
<evidence type="ECO:0000313" key="11">
    <source>
        <dbReference type="Proteomes" id="UP000538566"/>
    </source>
</evidence>
<feature type="transmembrane region" description="Helical" evidence="7">
    <location>
        <begin position="381"/>
        <end position="398"/>
    </location>
</feature>
<dbReference type="InterPro" id="IPR052159">
    <property type="entry name" value="Competence_DNA_uptake"/>
</dbReference>
<feature type="transmembrane region" description="Helical" evidence="7">
    <location>
        <begin position="333"/>
        <end position="351"/>
    </location>
</feature>
<keyword evidence="4 7" id="KW-1133">Transmembrane helix</keyword>
<feature type="transmembrane region" description="Helical" evidence="7">
    <location>
        <begin position="58"/>
        <end position="75"/>
    </location>
</feature>
<dbReference type="RefSeq" id="WP_144907226.1">
    <property type="nucleotide sequence ID" value="NZ_JACHOA010000009.1"/>
</dbReference>
<evidence type="ECO:0000259" key="9">
    <source>
        <dbReference type="Pfam" id="PF13567"/>
    </source>
</evidence>
<feature type="compositionally biased region" description="Polar residues" evidence="6">
    <location>
        <begin position="757"/>
        <end position="766"/>
    </location>
</feature>
<dbReference type="NCBIfam" id="TIGR00360">
    <property type="entry name" value="ComEC_N-term"/>
    <property type="match status" value="1"/>
</dbReference>
<feature type="compositionally biased region" description="Polar residues" evidence="6">
    <location>
        <begin position="737"/>
        <end position="746"/>
    </location>
</feature>
<feature type="transmembrane region" description="Helical" evidence="7">
    <location>
        <begin position="81"/>
        <end position="102"/>
    </location>
</feature>
<reference evidence="10 11" key="1">
    <citation type="submission" date="2020-08" db="EMBL/GenBank/DDBJ databases">
        <title>Genomic Encyclopedia of Type Strains, Phase IV (KMG-IV): sequencing the most valuable type-strain genomes for metagenomic binning, comparative biology and taxonomic classification.</title>
        <authorList>
            <person name="Goeker M."/>
        </authorList>
    </citation>
    <scope>NUCLEOTIDE SEQUENCE [LARGE SCALE GENOMIC DNA]</scope>
    <source>
        <strain evidence="10 11">DSM 17507</strain>
    </source>
</reference>
<keyword evidence="11" id="KW-1185">Reference proteome</keyword>
<keyword evidence="2" id="KW-1003">Cell membrane</keyword>
<feature type="transmembrane region" description="Helical" evidence="7">
    <location>
        <begin position="536"/>
        <end position="554"/>
    </location>
</feature>
<dbReference type="AlphaFoldDB" id="A0A7W7EW12"/>
<organism evidence="10 11">
    <name type="scientific">Novosphingobium taihuense</name>
    <dbReference type="NCBI Taxonomy" id="260085"/>
    <lineage>
        <taxon>Bacteria</taxon>
        <taxon>Pseudomonadati</taxon>
        <taxon>Pseudomonadota</taxon>
        <taxon>Alphaproteobacteria</taxon>
        <taxon>Sphingomonadales</taxon>
        <taxon>Sphingomonadaceae</taxon>
        <taxon>Novosphingobium</taxon>
    </lineage>
</organism>
<gene>
    <name evidence="10" type="ORF">GGR37_003897</name>
</gene>
<feature type="transmembrane region" description="Helical" evidence="7">
    <location>
        <begin position="505"/>
        <end position="524"/>
    </location>
</feature>
<evidence type="ECO:0000256" key="1">
    <source>
        <dbReference type="ARBA" id="ARBA00004651"/>
    </source>
</evidence>
<feature type="region of interest" description="Disordered" evidence="6">
    <location>
        <begin position="1"/>
        <end position="21"/>
    </location>
</feature>
<dbReference type="PANTHER" id="PTHR30619">
    <property type="entry name" value="DNA INTERNALIZATION/COMPETENCE PROTEIN COMEC/REC2"/>
    <property type="match status" value="1"/>
</dbReference>
<keyword evidence="3 7" id="KW-0812">Transmembrane</keyword>
<dbReference type="InterPro" id="IPR004477">
    <property type="entry name" value="ComEC_N"/>
</dbReference>
<feature type="transmembrane region" description="Helical" evidence="7">
    <location>
        <begin position="109"/>
        <end position="126"/>
    </location>
</feature>
<sequence>MASPATVGPAAGDPAADPVDLPGRRARHWDIRARLSSMLERGADGADAFLDARPFERGLWLVVAFAAGIVLWVNLPVAELWITALLVCSAMAILAFLAIDAVRHPHLRLAVIGLAIMIAAGLATIWTRSTLVGQPGIAAPRVVMLQGEVVERREEPAKARARIVLQTQMADFPGPVRVRVNLPYDKDAQGLVEGAQVRMRARLMPPAAPMLPGAYDFARAAWFDGLAATGSVIGEVRVLVPSHRGATLRGLQKSLADHVRARLGGSAGTIAAAFASGDRGAIAEADEDAMRDAGLTHLLSISGLHVSALVGAVYWIVARLLALFPWIALRIRVPLAAALTGALAGLAYTLLTGAEVPTIRSCIGAMLVLAALALGRDPLSLRMVAVGGLVVMLFWPEAVLGPSFQMSFAAVIAIIAFHSSAPVKAFLTGEHHGPLVRMARSLTLLLVTGLVIELALMPIGLFHFHRAGVYGSLANVIAIPLTTFVTMPLIGIALLLDLAGAGAPVWWLVGQSLDLLLALAHFVAGQPGAVTMLPPVAPWSFVLFVSGMLWLALWTGRVRLWGLVPVSCALTAMVLTPTPDILVTGDGHHVGITGEGDNLIVLRMGRGDYMRDNLLELAGMEGELRPLDAWRRATCNDDFCVARLQRSGRRFTVLIARSRNYIDDMALSAACERADIVIADRRLPFSCRPRMLKADRTYLASTGGLSINLSSGHIRTVAETQGHQGWYRWPTPRLRQNEQPATSASQAPRPVVDRSTGLGSSPYGRTQRTEPL</sequence>